<keyword evidence="12" id="KW-1185">Reference proteome</keyword>
<keyword evidence="8" id="KW-0539">Nucleus</keyword>
<dbReference type="EMBL" id="LXFE01004361">
    <property type="protein sequence ID" value="OLL21733.1"/>
    <property type="molecule type" value="Genomic_DNA"/>
</dbReference>
<dbReference type="PANTHER" id="PTHR10285">
    <property type="entry name" value="URIDINE KINASE"/>
    <property type="match status" value="1"/>
</dbReference>
<dbReference type="Pfam" id="PF00485">
    <property type="entry name" value="PRK"/>
    <property type="match status" value="1"/>
</dbReference>
<evidence type="ECO:0000256" key="5">
    <source>
        <dbReference type="ARBA" id="ARBA00022741"/>
    </source>
</evidence>
<evidence type="ECO:0000256" key="8">
    <source>
        <dbReference type="ARBA" id="ARBA00023242"/>
    </source>
</evidence>
<name>A0A1U7LGL1_NEOID</name>
<keyword evidence="5" id="KW-0547">Nucleotide-binding</keyword>
<keyword evidence="3" id="KW-0963">Cytoplasm</keyword>
<dbReference type="GO" id="GO:0005737">
    <property type="term" value="C:cytoplasm"/>
    <property type="evidence" value="ECO:0007669"/>
    <property type="project" value="UniProtKB-SubCell"/>
</dbReference>
<dbReference type="GO" id="GO:0005524">
    <property type="term" value="F:ATP binding"/>
    <property type="evidence" value="ECO:0007669"/>
    <property type="project" value="UniProtKB-KW"/>
</dbReference>
<comment type="caution">
    <text evidence="11">The sequence shown here is derived from an EMBL/GenBank/DDBJ whole genome shotgun (WGS) entry which is preliminary data.</text>
</comment>
<keyword evidence="4" id="KW-0808">Transferase</keyword>
<organism evidence="11 12">
    <name type="scientific">Neolecta irregularis (strain DAH-3)</name>
    <dbReference type="NCBI Taxonomy" id="1198029"/>
    <lineage>
        <taxon>Eukaryota</taxon>
        <taxon>Fungi</taxon>
        <taxon>Dikarya</taxon>
        <taxon>Ascomycota</taxon>
        <taxon>Taphrinomycotina</taxon>
        <taxon>Neolectales</taxon>
        <taxon>Neolectaceae</taxon>
        <taxon>Neolecta</taxon>
    </lineage>
</organism>
<dbReference type="OMA" id="FWRSLHP"/>
<evidence type="ECO:0000256" key="7">
    <source>
        <dbReference type="ARBA" id="ARBA00022840"/>
    </source>
</evidence>
<dbReference type="OrthoDB" id="347435at2759"/>
<dbReference type="AlphaFoldDB" id="A0A1U7LGL1"/>
<keyword evidence="7" id="KW-0067">ATP-binding</keyword>
<comment type="similarity">
    <text evidence="9">Belongs to the GLYK kinase family.</text>
</comment>
<dbReference type="STRING" id="1198029.A0A1U7LGL1"/>
<dbReference type="GO" id="GO:0016301">
    <property type="term" value="F:kinase activity"/>
    <property type="evidence" value="ECO:0007669"/>
    <property type="project" value="UniProtKB-KW"/>
</dbReference>
<dbReference type="FunFam" id="3.40.50.300:FF:001691">
    <property type="entry name" value="Probable ATP-dependent kinase TDA10"/>
    <property type="match status" value="1"/>
</dbReference>
<evidence type="ECO:0000256" key="4">
    <source>
        <dbReference type="ARBA" id="ARBA00022679"/>
    </source>
</evidence>
<evidence type="ECO:0000313" key="11">
    <source>
        <dbReference type="EMBL" id="OLL21733.1"/>
    </source>
</evidence>
<evidence type="ECO:0000256" key="1">
    <source>
        <dbReference type="ARBA" id="ARBA00004123"/>
    </source>
</evidence>
<evidence type="ECO:0000256" key="2">
    <source>
        <dbReference type="ARBA" id="ARBA00004496"/>
    </source>
</evidence>
<gene>
    <name evidence="11" type="ORF">NEOLI_001700</name>
</gene>
<dbReference type="InterPro" id="IPR006083">
    <property type="entry name" value="PRK/URK"/>
</dbReference>
<dbReference type="GO" id="GO:0005634">
    <property type="term" value="C:nucleus"/>
    <property type="evidence" value="ECO:0007669"/>
    <property type="project" value="UniProtKB-SubCell"/>
</dbReference>
<evidence type="ECO:0000256" key="9">
    <source>
        <dbReference type="ARBA" id="ARBA00061312"/>
    </source>
</evidence>
<evidence type="ECO:0000256" key="6">
    <source>
        <dbReference type="ARBA" id="ARBA00022777"/>
    </source>
</evidence>
<dbReference type="InterPro" id="IPR027417">
    <property type="entry name" value="P-loop_NTPase"/>
</dbReference>
<protein>
    <submittedName>
        <fullName evidence="11">Putative kinase mug58</fullName>
    </submittedName>
</protein>
<proteinExistence type="inferred from homology"/>
<comment type="subcellular location">
    <subcellularLocation>
        <location evidence="2">Cytoplasm</location>
    </subcellularLocation>
    <subcellularLocation>
        <location evidence="1">Nucleus</location>
    </subcellularLocation>
</comment>
<dbReference type="Gene3D" id="3.40.50.300">
    <property type="entry name" value="P-loop containing nucleotide triphosphate hydrolases"/>
    <property type="match status" value="1"/>
</dbReference>
<evidence type="ECO:0000256" key="3">
    <source>
        <dbReference type="ARBA" id="ARBA00022490"/>
    </source>
</evidence>
<dbReference type="SUPFAM" id="SSF52540">
    <property type="entry name" value="P-loop containing nucleoside triphosphate hydrolases"/>
    <property type="match status" value="1"/>
</dbReference>
<feature type="domain" description="Phosphoribulokinase/uridine kinase" evidence="10">
    <location>
        <begin position="24"/>
        <end position="143"/>
    </location>
</feature>
<dbReference type="Proteomes" id="UP000186594">
    <property type="component" value="Unassembled WGS sequence"/>
</dbReference>
<sequence length="275" mass="31430">MTRLTSIVLSFIRDQVSPEVRPLFVGISGPQGCGKSTLASELQTILSQSQQIVVLSLDDIYLTHQAQLELSSNYPNNPLLKHRGQPGTHDITLGISVLQSLKNGIEVSIPRYDKSAFQGRGDRCPIEQWDRIGKSVDIVLFEGWCLGFQPLSQDELRSQWEEAKKTNDPILGIHEFDHLQFMNKQLRQYTALWGFLDVLISVTTNDPNYVYSWRQQAESALWKMCNSGMTREQVQEFVDGYMPAYKLYKPTLNDINKKVLQIVLSLDRQVIRIEK</sequence>
<evidence type="ECO:0000313" key="12">
    <source>
        <dbReference type="Proteomes" id="UP000186594"/>
    </source>
</evidence>
<evidence type="ECO:0000259" key="10">
    <source>
        <dbReference type="Pfam" id="PF00485"/>
    </source>
</evidence>
<reference evidence="11 12" key="1">
    <citation type="submission" date="2016-04" db="EMBL/GenBank/DDBJ databases">
        <title>Evolutionary innovation and constraint leading to complex multicellularity in the Ascomycota.</title>
        <authorList>
            <person name="Cisse O."/>
            <person name="Nguyen A."/>
            <person name="Hewitt D.A."/>
            <person name="Jedd G."/>
            <person name="Stajich J.E."/>
        </authorList>
    </citation>
    <scope>NUCLEOTIDE SEQUENCE [LARGE SCALE GENOMIC DNA]</scope>
    <source>
        <strain evidence="11 12">DAH-3</strain>
    </source>
</reference>
<accession>A0A1U7LGL1</accession>
<keyword evidence="6 11" id="KW-0418">Kinase</keyword>